<evidence type="ECO:0000313" key="3">
    <source>
        <dbReference type="Proteomes" id="UP000470246"/>
    </source>
</evidence>
<proteinExistence type="predicted"/>
<comment type="caution">
    <text evidence="2">The sequence shown here is derived from an EMBL/GenBank/DDBJ whole genome shotgun (WGS) entry which is preliminary data.</text>
</comment>
<reference evidence="2 3" key="1">
    <citation type="submission" date="2020-02" db="EMBL/GenBank/DDBJ databases">
        <title>Geodermatophilus sabuli CPCC 205279 I12A-02694.</title>
        <authorList>
            <person name="Jiang Z."/>
        </authorList>
    </citation>
    <scope>NUCLEOTIDE SEQUENCE [LARGE SCALE GENOMIC DNA]</scope>
    <source>
        <strain evidence="2 3">I12A-02694</strain>
    </source>
</reference>
<name>A0A7K3W3K1_9ACTN</name>
<feature type="compositionally biased region" description="Low complexity" evidence="1">
    <location>
        <begin position="1"/>
        <end position="18"/>
    </location>
</feature>
<dbReference type="AlphaFoldDB" id="A0A7K3W3K1"/>
<feature type="region of interest" description="Disordered" evidence="1">
    <location>
        <begin position="1"/>
        <end position="32"/>
    </location>
</feature>
<dbReference type="EMBL" id="JAAGWF010000010">
    <property type="protein sequence ID" value="NEK58507.1"/>
    <property type="molecule type" value="Genomic_DNA"/>
</dbReference>
<sequence>MSRPAHAAPASSPAAARRGPGRHRSGRPAGVRCSDLPAVRARLERAETQARPRNAFMRWLSATAPAGRHTWQFLATSGGRPRTAFAIILSL</sequence>
<evidence type="ECO:0000256" key="1">
    <source>
        <dbReference type="SAM" id="MobiDB-lite"/>
    </source>
</evidence>
<evidence type="ECO:0000313" key="2">
    <source>
        <dbReference type="EMBL" id="NEK58507.1"/>
    </source>
</evidence>
<organism evidence="2 3">
    <name type="scientific">Geodermatophilus sabuli</name>
    <dbReference type="NCBI Taxonomy" id="1564158"/>
    <lineage>
        <taxon>Bacteria</taxon>
        <taxon>Bacillati</taxon>
        <taxon>Actinomycetota</taxon>
        <taxon>Actinomycetes</taxon>
        <taxon>Geodermatophilales</taxon>
        <taxon>Geodermatophilaceae</taxon>
        <taxon>Geodermatophilus</taxon>
    </lineage>
</organism>
<gene>
    <name evidence="2" type="ORF">GCU56_11565</name>
</gene>
<accession>A0A7K3W3K1</accession>
<protein>
    <submittedName>
        <fullName evidence="2">Uncharacterized protein</fullName>
    </submittedName>
</protein>
<keyword evidence="3" id="KW-1185">Reference proteome</keyword>
<dbReference type="Proteomes" id="UP000470246">
    <property type="component" value="Unassembled WGS sequence"/>
</dbReference>